<dbReference type="InterPro" id="IPR014231">
    <property type="entry name" value="Spore_YpjB"/>
</dbReference>
<evidence type="ECO:0000256" key="2">
    <source>
        <dbReference type="SAM" id="SignalP"/>
    </source>
</evidence>
<proteinExistence type="predicted"/>
<dbReference type="Pfam" id="PF09577">
    <property type="entry name" value="Spore_YpjB"/>
    <property type="match status" value="1"/>
</dbReference>
<dbReference type="RefSeq" id="WP_386056997.1">
    <property type="nucleotide sequence ID" value="NZ_JBHTKL010000001.1"/>
</dbReference>
<name>A0ABW3KX60_9BACI</name>
<protein>
    <submittedName>
        <fullName evidence="3">Sporulation protein YpjB</fullName>
    </submittedName>
</protein>
<dbReference type="EMBL" id="JBHTKL010000001">
    <property type="protein sequence ID" value="MFD1018472.1"/>
    <property type="molecule type" value="Genomic_DNA"/>
</dbReference>
<comment type="caution">
    <text evidence="3">The sequence shown here is derived from an EMBL/GenBank/DDBJ whole genome shotgun (WGS) entry which is preliminary data.</text>
</comment>
<evidence type="ECO:0000313" key="4">
    <source>
        <dbReference type="Proteomes" id="UP001596990"/>
    </source>
</evidence>
<reference evidence="4" key="1">
    <citation type="journal article" date="2019" name="Int. J. Syst. Evol. Microbiol.">
        <title>The Global Catalogue of Microorganisms (GCM) 10K type strain sequencing project: providing services to taxonomists for standard genome sequencing and annotation.</title>
        <authorList>
            <consortium name="The Broad Institute Genomics Platform"/>
            <consortium name="The Broad Institute Genome Sequencing Center for Infectious Disease"/>
            <person name="Wu L."/>
            <person name="Ma J."/>
        </authorList>
    </citation>
    <scope>NUCLEOTIDE SEQUENCE [LARGE SCALE GENOMIC DNA]</scope>
    <source>
        <strain evidence="4">CCUG 56607</strain>
    </source>
</reference>
<keyword evidence="1" id="KW-0812">Transmembrane</keyword>
<gene>
    <name evidence="3" type="ORF">ACFQ2J_04585</name>
</gene>
<accession>A0ABW3KX60</accession>
<keyword evidence="2" id="KW-0732">Signal</keyword>
<feature type="signal peptide" evidence="2">
    <location>
        <begin position="1"/>
        <end position="25"/>
    </location>
</feature>
<evidence type="ECO:0000313" key="3">
    <source>
        <dbReference type="EMBL" id="MFD1018472.1"/>
    </source>
</evidence>
<feature type="chain" id="PRO_5045772203" evidence="2">
    <location>
        <begin position="26"/>
        <end position="246"/>
    </location>
</feature>
<sequence>MLRMIICWILSILMFSVLFNQSAMAHGHQDAQSVVEEYYSLIKEGELELSDKFLRYNMDKLEDYIKEHKPSKHQDFTTVIKQKEQVPEYLTEMPSPGMPLALWLDVLIGGEARYFIHEQDQMVYEIKESLQGHDLIAERDIIGILDRWHELLPAASLYYDEFVFQEYLEKYQQLDQAETREEIERTLSLSLELFHHQDNQGNPFLLDALFWTITIIGGAILFTLLYVGYRKYQAEKKKQYNRSRNS</sequence>
<evidence type="ECO:0000256" key="1">
    <source>
        <dbReference type="SAM" id="Phobius"/>
    </source>
</evidence>
<keyword evidence="1" id="KW-0472">Membrane</keyword>
<keyword evidence="4" id="KW-1185">Reference proteome</keyword>
<keyword evidence="1" id="KW-1133">Transmembrane helix</keyword>
<dbReference type="Proteomes" id="UP001596990">
    <property type="component" value="Unassembled WGS sequence"/>
</dbReference>
<feature type="transmembrane region" description="Helical" evidence="1">
    <location>
        <begin position="208"/>
        <end position="229"/>
    </location>
</feature>
<organism evidence="3 4">
    <name type="scientific">Thalassobacillus hwangdonensis</name>
    <dbReference type="NCBI Taxonomy" id="546108"/>
    <lineage>
        <taxon>Bacteria</taxon>
        <taxon>Bacillati</taxon>
        <taxon>Bacillota</taxon>
        <taxon>Bacilli</taxon>
        <taxon>Bacillales</taxon>
        <taxon>Bacillaceae</taxon>
        <taxon>Thalassobacillus</taxon>
    </lineage>
</organism>